<protein>
    <submittedName>
        <fullName evidence="1">Uncharacterized protein</fullName>
    </submittedName>
</protein>
<proteinExistence type="predicted"/>
<sequence>MKGKPLQMILHRYMHLYYEAWKQVSATTIQRTWNKLLDPVSFKEAIDTDLNLTSFEGFTNEDLNNCPHVVGCSDIMIGRNKEGTLMRLFYPCTAQNIMHLR</sequence>
<reference evidence="1 2" key="1">
    <citation type="submission" date="2024-05" db="EMBL/GenBank/DDBJ databases">
        <authorList>
            <person name="Wallberg A."/>
        </authorList>
    </citation>
    <scope>NUCLEOTIDE SEQUENCE [LARGE SCALE GENOMIC DNA]</scope>
</reference>
<name>A0AAV2SIE4_MEGNR</name>
<dbReference type="AlphaFoldDB" id="A0AAV2SIE4"/>
<comment type="caution">
    <text evidence="1">The sequence shown here is derived from an EMBL/GenBank/DDBJ whole genome shotgun (WGS) entry which is preliminary data.</text>
</comment>
<dbReference type="Pfam" id="PF03403">
    <property type="entry name" value="PAF-AH_p_II"/>
    <property type="match status" value="1"/>
</dbReference>
<evidence type="ECO:0000313" key="1">
    <source>
        <dbReference type="EMBL" id="CAL4194651.1"/>
    </source>
</evidence>
<dbReference type="EMBL" id="CAXKWB010071018">
    <property type="protein sequence ID" value="CAL4194651.1"/>
    <property type="molecule type" value="Genomic_DNA"/>
</dbReference>
<keyword evidence="2" id="KW-1185">Reference proteome</keyword>
<dbReference type="Proteomes" id="UP001497623">
    <property type="component" value="Unassembled WGS sequence"/>
</dbReference>
<organism evidence="1 2">
    <name type="scientific">Meganyctiphanes norvegica</name>
    <name type="common">Northern krill</name>
    <name type="synonym">Thysanopoda norvegica</name>
    <dbReference type="NCBI Taxonomy" id="48144"/>
    <lineage>
        <taxon>Eukaryota</taxon>
        <taxon>Metazoa</taxon>
        <taxon>Ecdysozoa</taxon>
        <taxon>Arthropoda</taxon>
        <taxon>Crustacea</taxon>
        <taxon>Multicrustacea</taxon>
        <taxon>Malacostraca</taxon>
        <taxon>Eumalacostraca</taxon>
        <taxon>Eucarida</taxon>
        <taxon>Euphausiacea</taxon>
        <taxon>Euphausiidae</taxon>
        <taxon>Meganyctiphanes</taxon>
    </lineage>
</organism>
<gene>
    <name evidence="1" type="ORF">MNOR_LOCUS36972</name>
</gene>
<accession>A0AAV2SIE4</accession>
<evidence type="ECO:0000313" key="2">
    <source>
        <dbReference type="Proteomes" id="UP001497623"/>
    </source>
</evidence>